<feature type="domain" description="RING-type" evidence="2">
    <location>
        <begin position="185"/>
        <end position="230"/>
    </location>
</feature>
<dbReference type="EMBL" id="LFYR01001945">
    <property type="protein sequence ID" value="KMZ58437.1"/>
    <property type="molecule type" value="Genomic_DNA"/>
</dbReference>
<comment type="caution">
    <text evidence="3">The sequence shown here is derived from an EMBL/GenBank/DDBJ whole genome shotgun (WGS) entry which is preliminary data.</text>
</comment>
<dbReference type="InterPro" id="IPR001841">
    <property type="entry name" value="Znf_RING"/>
</dbReference>
<dbReference type="CDD" id="cd16449">
    <property type="entry name" value="RING-HC"/>
    <property type="match status" value="1"/>
</dbReference>
<dbReference type="AlphaFoldDB" id="A0A0K9NQR6"/>
<evidence type="ECO:0000256" key="1">
    <source>
        <dbReference type="PROSITE-ProRule" id="PRU00175"/>
    </source>
</evidence>
<dbReference type="InterPro" id="IPR013083">
    <property type="entry name" value="Znf_RING/FYVE/PHD"/>
</dbReference>
<dbReference type="Pfam" id="PF13920">
    <property type="entry name" value="zf-C3HC4_3"/>
    <property type="match status" value="1"/>
</dbReference>
<reference evidence="4" key="1">
    <citation type="journal article" date="2016" name="Nature">
        <title>The genome of the seagrass Zostera marina reveals angiosperm adaptation to the sea.</title>
        <authorList>
            <person name="Olsen J.L."/>
            <person name="Rouze P."/>
            <person name="Verhelst B."/>
            <person name="Lin Y.-C."/>
            <person name="Bayer T."/>
            <person name="Collen J."/>
            <person name="Dattolo E."/>
            <person name="De Paoli E."/>
            <person name="Dittami S."/>
            <person name="Maumus F."/>
            <person name="Michel G."/>
            <person name="Kersting A."/>
            <person name="Lauritano C."/>
            <person name="Lohaus R."/>
            <person name="Toepel M."/>
            <person name="Tonon T."/>
            <person name="Vanneste K."/>
            <person name="Amirebrahimi M."/>
            <person name="Brakel J."/>
            <person name="Bostroem C."/>
            <person name="Chovatia M."/>
            <person name="Grimwood J."/>
            <person name="Jenkins J.W."/>
            <person name="Jueterbock A."/>
            <person name="Mraz A."/>
            <person name="Stam W.T."/>
            <person name="Tice H."/>
            <person name="Bornberg-Bauer E."/>
            <person name="Green P.J."/>
            <person name="Pearson G.A."/>
            <person name="Procaccini G."/>
            <person name="Duarte C.M."/>
            <person name="Schmutz J."/>
            <person name="Reusch T.B.H."/>
            <person name="Van de Peer Y."/>
        </authorList>
    </citation>
    <scope>NUCLEOTIDE SEQUENCE [LARGE SCALE GENOMIC DNA]</scope>
    <source>
        <strain evidence="4">cv. Finnish</strain>
    </source>
</reference>
<keyword evidence="4" id="KW-1185">Reference proteome</keyword>
<dbReference type="OrthoDB" id="1711136at2759"/>
<dbReference type="SUPFAM" id="SSF57850">
    <property type="entry name" value="RING/U-box"/>
    <property type="match status" value="1"/>
</dbReference>
<dbReference type="Proteomes" id="UP000036987">
    <property type="component" value="Unassembled WGS sequence"/>
</dbReference>
<sequence>MDENGGNHKAHRKTLAGVIRKHSADNHHVTTNLRDLLKGSSFIDDDSDKDKSPAGEKCMTLANDDSPSSFATNRTFFDVKRDGKKHSSTSTNNDANIHNAHNKTQIVNWKTFKNRLLLRHAESSFSDPLNIDTVLPSPNGSTSPVKVSLMTLLNQTDMMGLDSYRSGEGKSSKDGDKNTNTAHPCNVCKDRHKDTSVLPCGHAFCNICSTELSSSAADNTGRGSKCPLCNGFVLEILNIF</sequence>
<dbReference type="Gene3D" id="3.30.40.10">
    <property type="entry name" value="Zinc/RING finger domain, C3HC4 (zinc finger)"/>
    <property type="match status" value="1"/>
</dbReference>
<dbReference type="SMART" id="SM00184">
    <property type="entry name" value="RING"/>
    <property type="match status" value="1"/>
</dbReference>
<gene>
    <name evidence="3" type="ORF">ZOSMA_77G00990</name>
</gene>
<dbReference type="GO" id="GO:0008270">
    <property type="term" value="F:zinc ion binding"/>
    <property type="evidence" value="ECO:0007669"/>
    <property type="project" value="UniProtKB-KW"/>
</dbReference>
<proteinExistence type="predicted"/>
<evidence type="ECO:0000259" key="2">
    <source>
        <dbReference type="PROSITE" id="PS50089"/>
    </source>
</evidence>
<keyword evidence="1" id="KW-0479">Metal-binding</keyword>
<dbReference type="PANTHER" id="PTHR46629">
    <property type="entry name" value="OS01G0917900 PROTEIN"/>
    <property type="match status" value="1"/>
</dbReference>
<name>A0A0K9NQR6_ZOSMR</name>
<keyword evidence="1" id="KW-0862">Zinc</keyword>
<dbReference type="PROSITE" id="PS50089">
    <property type="entry name" value="ZF_RING_2"/>
    <property type="match status" value="1"/>
</dbReference>
<evidence type="ECO:0000313" key="3">
    <source>
        <dbReference type="EMBL" id="KMZ58437.1"/>
    </source>
</evidence>
<organism evidence="3 4">
    <name type="scientific">Zostera marina</name>
    <name type="common">Eelgrass</name>
    <dbReference type="NCBI Taxonomy" id="29655"/>
    <lineage>
        <taxon>Eukaryota</taxon>
        <taxon>Viridiplantae</taxon>
        <taxon>Streptophyta</taxon>
        <taxon>Embryophyta</taxon>
        <taxon>Tracheophyta</taxon>
        <taxon>Spermatophyta</taxon>
        <taxon>Magnoliopsida</taxon>
        <taxon>Liliopsida</taxon>
        <taxon>Zosteraceae</taxon>
        <taxon>Zostera</taxon>
    </lineage>
</organism>
<keyword evidence="1" id="KW-0863">Zinc-finger</keyword>
<accession>A0A0K9NQR6</accession>
<evidence type="ECO:0000313" key="4">
    <source>
        <dbReference type="Proteomes" id="UP000036987"/>
    </source>
</evidence>
<protein>
    <recommendedName>
        <fullName evidence="2">RING-type domain-containing protein</fullName>
    </recommendedName>
</protein>